<evidence type="ECO:0000259" key="2">
    <source>
        <dbReference type="Pfam" id="PF02120"/>
    </source>
</evidence>
<evidence type="ECO:0000313" key="3">
    <source>
        <dbReference type="EMBL" id="MCE8026720.1"/>
    </source>
</evidence>
<dbReference type="RefSeq" id="WP_141638632.1">
    <property type="nucleotide sequence ID" value="NZ_JABFTV010000014.1"/>
</dbReference>
<dbReference type="Gene3D" id="3.30.750.140">
    <property type="match status" value="1"/>
</dbReference>
<organism evidence="3 4">
    <name type="scientific">Billgrantia aerodenitrificans</name>
    <dbReference type="NCBI Taxonomy" id="2733483"/>
    <lineage>
        <taxon>Bacteria</taxon>
        <taxon>Pseudomonadati</taxon>
        <taxon>Pseudomonadota</taxon>
        <taxon>Gammaproteobacteria</taxon>
        <taxon>Oceanospirillales</taxon>
        <taxon>Halomonadaceae</taxon>
        <taxon>Billgrantia</taxon>
    </lineage>
</organism>
<keyword evidence="4" id="KW-1185">Reference proteome</keyword>
<keyword evidence="3" id="KW-0969">Cilium</keyword>
<dbReference type="Pfam" id="PF02120">
    <property type="entry name" value="Flg_hook"/>
    <property type="match status" value="1"/>
</dbReference>
<sequence>MSGITPLLDTLLHQVLGKRVDTAPPRDLNEPVRPVDPGEGPRALHSDSRLDGRRPAVAPLPGATTSTQRGEGQTPRADVLSPPASTQTHFSPSARTIADLLLRFPAPPSVLSAPAPLMGANEAPGATTLADRLQTAIRDSGLFYESHLSRWYRGDVSRQQLEREPQMMRTLRFTLASTPLGTTGSAPAAPLAGQKPFTGMPPGSGQASPGQPIPGQAMQGQALPGQAAQAAQTYISTESLYPAAARGERPGGEAQSAHLGAARDVPMSAVSREGGEMSAREVVDPSLRARGEPVHESLQGVVRHQLEMLVTPILRWEGDVWSGIFLALMIHMPAGARRDGDEADSGEEDATSQAWHSELRLTVPKLGEIRVALWLQEHRLRLQLSSRDHTALTALQAEVPELERRLRAAGVETVLIDARPWETVVERGGYDETQA</sequence>
<proteinExistence type="predicted"/>
<dbReference type="Proteomes" id="UP001320272">
    <property type="component" value="Unassembled WGS sequence"/>
</dbReference>
<feature type="compositionally biased region" description="Low complexity" evidence="1">
    <location>
        <begin position="200"/>
        <end position="225"/>
    </location>
</feature>
<name>A0ABS9AXT6_9GAMM</name>
<dbReference type="InterPro" id="IPR038610">
    <property type="entry name" value="FliK-like_C_sf"/>
</dbReference>
<reference evidence="3 4" key="1">
    <citation type="journal article" date="2021" name="Front. Microbiol.">
        <title>Aerobic Denitrification and Heterotrophic Sulfur Oxidation in the Genus Halomonas Revealed by Six Novel Species Characterizations and Genome-Based Analysis.</title>
        <authorList>
            <person name="Wang L."/>
            <person name="Shao Z."/>
        </authorList>
    </citation>
    <scope>NUCLEOTIDE SEQUENCE [LARGE SCALE GENOMIC DNA]</scope>
    <source>
        <strain evidence="3 4">MCCC 1A11058</strain>
    </source>
</reference>
<protein>
    <submittedName>
        <fullName evidence="3">Flagellar hook-length control protein FliK</fullName>
    </submittedName>
</protein>
<keyword evidence="3" id="KW-0966">Cell projection</keyword>
<accession>A0ABS9AXT6</accession>
<dbReference type="EMBL" id="JABFTV010000014">
    <property type="protein sequence ID" value="MCE8026720.1"/>
    <property type="molecule type" value="Genomic_DNA"/>
</dbReference>
<feature type="region of interest" description="Disordered" evidence="1">
    <location>
        <begin position="243"/>
        <end position="263"/>
    </location>
</feature>
<comment type="caution">
    <text evidence="3">The sequence shown here is derived from an EMBL/GenBank/DDBJ whole genome shotgun (WGS) entry which is preliminary data.</text>
</comment>
<evidence type="ECO:0000313" key="4">
    <source>
        <dbReference type="Proteomes" id="UP001320272"/>
    </source>
</evidence>
<gene>
    <name evidence="3" type="ORF">HOP59_21560</name>
</gene>
<feature type="region of interest" description="Disordered" evidence="1">
    <location>
        <begin position="179"/>
        <end position="225"/>
    </location>
</feature>
<dbReference type="InterPro" id="IPR021136">
    <property type="entry name" value="Flagellar_hook_control-like_C"/>
</dbReference>
<feature type="domain" description="Flagellar hook-length control protein-like C-terminal" evidence="2">
    <location>
        <begin position="348"/>
        <end position="413"/>
    </location>
</feature>
<evidence type="ECO:0000256" key="1">
    <source>
        <dbReference type="SAM" id="MobiDB-lite"/>
    </source>
</evidence>
<keyword evidence="3" id="KW-0282">Flagellum</keyword>
<feature type="region of interest" description="Disordered" evidence="1">
    <location>
        <begin position="21"/>
        <end position="90"/>
    </location>
</feature>
<feature type="compositionally biased region" description="Basic and acidic residues" evidence="1">
    <location>
        <begin position="42"/>
        <end position="54"/>
    </location>
</feature>